<evidence type="ECO:0000256" key="1">
    <source>
        <dbReference type="SAM" id="Coils"/>
    </source>
</evidence>
<dbReference type="EMBL" id="RZNH01000046">
    <property type="protein sequence ID" value="NOU61928.1"/>
    <property type="molecule type" value="Genomic_DNA"/>
</dbReference>
<evidence type="ECO:0000313" key="5">
    <source>
        <dbReference type="EMBL" id="NOU61928.1"/>
    </source>
</evidence>
<gene>
    <name evidence="5" type="ORF">ELS83_19190</name>
</gene>
<evidence type="ECO:0000259" key="4">
    <source>
        <dbReference type="Pfam" id="PF06580"/>
    </source>
</evidence>
<dbReference type="InterPro" id="IPR050640">
    <property type="entry name" value="Bact_2-comp_sensor_kinase"/>
</dbReference>
<dbReference type="InterPro" id="IPR010559">
    <property type="entry name" value="Sig_transdc_His_kin_internal"/>
</dbReference>
<feature type="transmembrane region" description="Helical" evidence="3">
    <location>
        <begin position="70"/>
        <end position="89"/>
    </location>
</feature>
<keyword evidence="6" id="KW-1185">Reference proteome</keyword>
<evidence type="ECO:0000313" key="6">
    <source>
        <dbReference type="Proteomes" id="UP000732105"/>
    </source>
</evidence>
<feature type="transmembrane region" description="Helical" evidence="3">
    <location>
        <begin position="42"/>
        <end position="58"/>
    </location>
</feature>
<keyword evidence="3" id="KW-1133">Transmembrane helix</keyword>
<dbReference type="Pfam" id="PF06580">
    <property type="entry name" value="His_kinase"/>
    <property type="match status" value="1"/>
</dbReference>
<dbReference type="PANTHER" id="PTHR34220">
    <property type="entry name" value="SENSOR HISTIDINE KINASE YPDA"/>
    <property type="match status" value="1"/>
</dbReference>
<feature type="domain" description="Signal transduction histidine kinase internal region" evidence="4">
    <location>
        <begin position="188"/>
        <end position="265"/>
    </location>
</feature>
<evidence type="ECO:0000256" key="2">
    <source>
        <dbReference type="SAM" id="MobiDB-lite"/>
    </source>
</evidence>
<comment type="caution">
    <text evidence="5">The sequence shown here is derived from an EMBL/GenBank/DDBJ whole genome shotgun (WGS) entry which is preliminary data.</text>
</comment>
<feature type="transmembrane region" description="Helical" evidence="3">
    <location>
        <begin position="12"/>
        <end position="30"/>
    </location>
</feature>
<dbReference type="InterPro" id="IPR036890">
    <property type="entry name" value="HATPase_C_sf"/>
</dbReference>
<dbReference type="GO" id="GO:0016301">
    <property type="term" value="F:kinase activity"/>
    <property type="evidence" value="ECO:0007669"/>
    <property type="project" value="UniProtKB-KW"/>
</dbReference>
<keyword evidence="1" id="KW-0175">Coiled coil</keyword>
<keyword evidence="3" id="KW-0812">Transmembrane</keyword>
<name>A0ABX1X1G3_9BACT</name>
<sequence>MITQKRSENITYAILWAMVLSLPVFTLKGGNEFNWNRVVFEWIRTLPFLLIFVINNSLLAPKLLLRKKHVMYLVSIVSIVFILSAFNHLPRILHRALFQAPVPRERPMKPPRQISPRDLPFHGPMKKKPMNPTPAKPRDKKPLSYLIFENMIISFLVVGFNNAIKLGIKQQKEELLREEKEKMHLETELSFLRQQISPHFFMNTLNNIHALIEMDQVKAQKSVIELSRLMRYLLKESQEGMASIKEEFEFLTSYIDLMSIRYSNKVKIDMDLNLTNDSIKIPSLLFISLVENAFKYGVSYNQESYIYILAFQEEKKLTFEVANSKSDKKNVKSSTGVGLVNLQKQLDLLFGEIHTFDVIETEKEYRVKLIIPLQDD</sequence>
<dbReference type="Proteomes" id="UP000732105">
    <property type="component" value="Unassembled WGS sequence"/>
</dbReference>
<evidence type="ECO:0000256" key="3">
    <source>
        <dbReference type="SAM" id="Phobius"/>
    </source>
</evidence>
<dbReference type="PANTHER" id="PTHR34220:SF7">
    <property type="entry name" value="SENSOR HISTIDINE KINASE YPDA"/>
    <property type="match status" value="1"/>
</dbReference>
<protein>
    <submittedName>
        <fullName evidence="5">Histidine kinase</fullName>
    </submittedName>
</protein>
<accession>A0ABX1X1G3</accession>
<keyword evidence="5" id="KW-0418">Kinase</keyword>
<dbReference type="Gene3D" id="3.30.565.10">
    <property type="entry name" value="Histidine kinase-like ATPase, C-terminal domain"/>
    <property type="match status" value="1"/>
</dbReference>
<organism evidence="5 6">
    <name type="scientific">Marinifilum caeruleilacunae</name>
    <dbReference type="NCBI Taxonomy" id="2499076"/>
    <lineage>
        <taxon>Bacteria</taxon>
        <taxon>Pseudomonadati</taxon>
        <taxon>Bacteroidota</taxon>
        <taxon>Bacteroidia</taxon>
        <taxon>Marinilabiliales</taxon>
        <taxon>Marinifilaceae</taxon>
    </lineage>
</organism>
<dbReference type="RefSeq" id="WP_171597187.1">
    <property type="nucleotide sequence ID" value="NZ_RZNH01000046.1"/>
</dbReference>
<proteinExistence type="predicted"/>
<reference evidence="5 6" key="1">
    <citation type="submission" date="2018-12" db="EMBL/GenBank/DDBJ databases">
        <title>Marinifilum JC070 sp. nov., a marine bacterium isolated from Yongle Blue Hole in the South China Sea.</title>
        <authorList>
            <person name="Fu T."/>
        </authorList>
    </citation>
    <scope>NUCLEOTIDE SEQUENCE [LARGE SCALE GENOMIC DNA]</scope>
    <source>
        <strain evidence="5 6">JC070</strain>
    </source>
</reference>
<feature type="coiled-coil region" evidence="1">
    <location>
        <begin position="168"/>
        <end position="195"/>
    </location>
</feature>
<dbReference type="SUPFAM" id="SSF55874">
    <property type="entry name" value="ATPase domain of HSP90 chaperone/DNA topoisomerase II/histidine kinase"/>
    <property type="match status" value="1"/>
</dbReference>
<keyword evidence="5" id="KW-0808">Transferase</keyword>
<feature type="region of interest" description="Disordered" evidence="2">
    <location>
        <begin position="106"/>
        <end position="138"/>
    </location>
</feature>
<keyword evidence="3" id="KW-0472">Membrane</keyword>